<dbReference type="Ensembl" id="ENSATET00000009458.3">
    <property type="protein sequence ID" value="ENSATEP00000009298.2"/>
    <property type="gene ID" value="ENSATEG00000006488.3"/>
</dbReference>
<evidence type="ECO:0000256" key="7">
    <source>
        <dbReference type="SAM" id="MobiDB-lite"/>
    </source>
</evidence>
<dbReference type="GO" id="GO:0005829">
    <property type="term" value="C:cytosol"/>
    <property type="evidence" value="ECO:0007669"/>
    <property type="project" value="TreeGrafter"/>
</dbReference>
<dbReference type="SUPFAM" id="SSF110004">
    <property type="entry name" value="Glycolipid transfer protein, GLTP"/>
    <property type="match status" value="1"/>
</dbReference>
<keyword evidence="5" id="KW-0333">Golgi apparatus</keyword>
<dbReference type="SUPFAM" id="SSF50729">
    <property type="entry name" value="PH domain-like"/>
    <property type="match status" value="1"/>
</dbReference>
<dbReference type="Gene3D" id="2.30.29.30">
    <property type="entry name" value="Pleckstrin-homology domain (PH domain)/Phosphotyrosine-binding domain (PTB)"/>
    <property type="match status" value="1"/>
</dbReference>
<reference evidence="9" key="2">
    <citation type="submission" date="2025-08" db="UniProtKB">
        <authorList>
            <consortium name="Ensembl"/>
        </authorList>
    </citation>
    <scope>IDENTIFICATION</scope>
</reference>
<dbReference type="FunFam" id="1.10.3520.10:FF:000001">
    <property type="entry name" value="Pleckstrin domain-containing family A member 8"/>
    <property type="match status" value="1"/>
</dbReference>
<gene>
    <name evidence="9" type="primary">PLEKHA8</name>
</gene>
<dbReference type="AlphaFoldDB" id="A0A3Q1HW77"/>
<evidence type="ECO:0000313" key="9">
    <source>
        <dbReference type="Ensembl" id="ENSATEP00000009298.2"/>
    </source>
</evidence>
<dbReference type="InterPro" id="IPR011993">
    <property type="entry name" value="PH-like_dom_sf"/>
</dbReference>
<evidence type="ECO:0000256" key="6">
    <source>
        <dbReference type="ARBA" id="ARBA00023136"/>
    </source>
</evidence>
<name>A0A3Q1HW77_ANATE</name>
<feature type="region of interest" description="Disordered" evidence="7">
    <location>
        <begin position="251"/>
        <end position="328"/>
    </location>
</feature>
<dbReference type="CDD" id="cd01247">
    <property type="entry name" value="PH_FAPP1_FAPP2"/>
    <property type="match status" value="1"/>
</dbReference>
<accession>A0A3Q1HW77</accession>
<dbReference type="GO" id="GO:1902388">
    <property type="term" value="F:ceramide 1-phosphate transfer activity"/>
    <property type="evidence" value="ECO:0007669"/>
    <property type="project" value="TreeGrafter"/>
</dbReference>
<protein>
    <recommendedName>
        <fullName evidence="3">Pleckstrin homology domain-containing family A member 8</fullName>
    </recommendedName>
</protein>
<evidence type="ECO:0000256" key="3">
    <source>
        <dbReference type="ARBA" id="ARBA00016588"/>
    </source>
</evidence>
<keyword evidence="6" id="KW-0472">Membrane</keyword>
<feature type="compositionally biased region" description="Basic and acidic residues" evidence="7">
    <location>
        <begin position="273"/>
        <end position="292"/>
    </location>
</feature>
<dbReference type="Gene3D" id="1.10.3520.10">
    <property type="entry name" value="Glycolipid transfer protein"/>
    <property type="match status" value="1"/>
</dbReference>
<reference evidence="9" key="1">
    <citation type="submission" date="2021-04" db="EMBL/GenBank/DDBJ databases">
        <authorList>
            <consortium name="Wellcome Sanger Institute Data Sharing"/>
        </authorList>
    </citation>
    <scope>NUCLEOTIDE SEQUENCE [LARGE SCALE GENOMIC DNA]</scope>
</reference>
<sequence length="540" mass="61396">MEGILYKWTNYISGWQPRWFVLDGGTLSYYDSQEDAWKGCKGSIKISVCEIQVHSSDSTRVDLTIPGEQYFYLRAINAAERQKWLVALGTAKACLTDNRTKREKELQENTEALRTKMSELRLYCDLLLQQVNKIKENDELGDAAETGTDSGNMVKSTCTTFLKTLEECMQIANRTFSADMATQSPPGSPPVAAIKPQKVHFYHQACDYLVCDHSQVYVIWLLFVTDTDANGNSSIHKERIDHTRHIIQNTSDIEHYDEPPEQDEENGTDDQDEIKQEQKHKLDHSQEHDNNNKEVNAVCPQHQQEDVPDQDKAQEEGRDSTEPGDTEQVDTFFSTMSHRFSDIRLDDDNGIPTQEFLDSCYAIVPVLDKLGSTVFAPVKMDFVGNIKKIHQKLMSEPDSFPTLQSIVLHEVRADVAQVRNSATEALLWLRRGLKFLKEFLSEVNNGEKDIQGALNNAYGKTLRQYHGWVVRGVFALALRAAPSYQSFTAALVSREGDELKTGFTRGMHRDLDMYLPAMEKQLAILDALYEEYNLESDEVV</sequence>
<dbReference type="PANTHER" id="PTHR10219">
    <property type="entry name" value="GLYCOLIPID TRANSFER PROTEIN-RELATED"/>
    <property type="match status" value="1"/>
</dbReference>
<keyword evidence="10" id="KW-1185">Reference proteome</keyword>
<feature type="compositionally biased region" description="Basic and acidic residues" evidence="7">
    <location>
        <begin position="303"/>
        <end position="321"/>
    </location>
</feature>
<dbReference type="PROSITE" id="PS50003">
    <property type="entry name" value="PH_DOMAIN"/>
    <property type="match status" value="1"/>
</dbReference>
<feature type="compositionally biased region" description="Acidic residues" evidence="7">
    <location>
        <begin position="259"/>
        <end position="272"/>
    </location>
</feature>
<dbReference type="GeneTree" id="ENSGT00940000157288"/>
<dbReference type="FunFam" id="2.30.29.30:FF:000085">
    <property type="entry name" value="Pleckstrin homology domain-containing family A member 8"/>
    <property type="match status" value="1"/>
</dbReference>
<dbReference type="Proteomes" id="UP000265040">
    <property type="component" value="Chromosome 16"/>
</dbReference>
<evidence type="ECO:0000256" key="5">
    <source>
        <dbReference type="ARBA" id="ARBA00023034"/>
    </source>
</evidence>
<dbReference type="GO" id="GO:1902387">
    <property type="term" value="F:ceramide 1-phosphate binding"/>
    <property type="evidence" value="ECO:0007669"/>
    <property type="project" value="TreeGrafter"/>
</dbReference>
<evidence type="ECO:0000256" key="1">
    <source>
        <dbReference type="ARBA" id="ARBA00004170"/>
    </source>
</evidence>
<organism evidence="9 10">
    <name type="scientific">Anabas testudineus</name>
    <name type="common">Climbing perch</name>
    <name type="synonym">Anthias testudineus</name>
    <dbReference type="NCBI Taxonomy" id="64144"/>
    <lineage>
        <taxon>Eukaryota</taxon>
        <taxon>Metazoa</taxon>
        <taxon>Chordata</taxon>
        <taxon>Craniata</taxon>
        <taxon>Vertebrata</taxon>
        <taxon>Euteleostomi</taxon>
        <taxon>Actinopterygii</taxon>
        <taxon>Neopterygii</taxon>
        <taxon>Teleostei</taxon>
        <taxon>Neoteleostei</taxon>
        <taxon>Acanthomorphata</taxon>
        <taxon>Anabantaria</taxon>
        <taxon>Anabantiformes</taxon>
        <taxon>Anabantoidei</taxon>
        <taxon>Anabantidae</taxon>
        <taxon>Anabas</taxon>
    </lineage>
</organism>
<dbReference type="PANTHER" id="PTHR10219:SF25">
    <property type="entry name" value="PLECKSTRIN HOMOLOGY DOMAIN-CONTAINING FAMILY A MEMBER 8"/>
    <property type="match status" value="1"/>
</dbReference>
<proteinExistence type="predicted"/>
<evidence type="ECO:0000256" key="2">
    <source>
        <dbReference type="ARBA" id="ARBA00004198"/>
    </source>
</evidence>
<evidence type="ECO:0000256" key="4">
    <source>
        <dbReference type="ARBA" id="ARBA00022448"/>
    </source>
</evidence>
<evidence type="ECO:0000313" key="10">
    <source>
        <dbReference type="Proteomes" id="UP000265040"/>
    </source>
</evidence>
<dbReference type="GO" id="GO:0005794">
    <property type="term" value="C:Golgi apparatus"/>
    <property type="evidence" value="ECO:0007669"/>
    <property type="project" value="UniProtKB-SubCell"/>
</dbReference>
<dbReference type="InterPro" id="IPR014830">
    <property type="entry name" value="Glycolipid_transfer_prot_dom"/>
</dbReference>
<feature type="domain" description="PH" evidence="8">
    <location>
        <begin position="1"/>
        <end position="93"/>
    </location>
</feature>
<dbReference type="GO" id="GO:0016020">
    <property type="term" value="C:membrane"/>
    <property type="evidence" value="ECO:0007669"/>
    <property type="project" value="UniProtKB-SubCell"/>
</dbReference>
<reference evidence="9" key="3">
    <citation type="submission" date="2025-09" db="UniProtKB">
        <authorList>
            <consortium name="Ensembl"/>
        </authorList>
    </citation>
    <scope>IDENTIFICATION</scope>
</reference>
<dbReference type="Pfam" id="PF08718">
    <property type="entry name" value="GLTP"/>
    <property type="match status" value="1"/>
</dbReference>
<dbReference type="SMART" id="SM00233">
    <property type="entry name" value="PH"/>
    <property type="match status" value="1"/>
</dbReference>
<dbReference type="Pfam" id="PF00169">
    <property type="entry name" value="PH"/>
    <property type="match status" value="1"/>
</dbReference>
<dbReference type="InterPro" id="IPR036497">
    <property type="entry name" value="GLTP_sf"/>
</dbReference>
<comment type="subcellular location">
    <subcellularLocation>
        <location evidence="2">Golgi apparatus</location>
        <location evidence="2">trans-Golgi network membrane</location>
    </subcellularLocation>
    <subcellularLocation>
        <location evidence="1">Membrane</location>
        <topology evidence="1">Peripheral membrane protein</topology>
    </subcellularLocation>
</comment>
<dbReference type="InterPro" id="IPR001849">
    <property type="entry name" value="PH_domain"/>
</dbReference>
<keyword evidence="4" id="KW-0813">Transport</keyword>
<evidence type="ECO:0000259" key="8">
    <source>
        <dbReference type="PROSITE" id="PS50003"/>
    </source>
</evidence>